<accession>A0ABN0Y3B8</accession>
<protein>
    <submittedName>
        <fullName evidence="1">Uncharacterized protein</fullName>
    </submittedName>
</protein>
<evidence type="ECO:0000313" key="2">
    <source>
        <dbReference type="Proteomes" id="UP001500340"/>
    </source>
</evidence>
<reference evidence="1 2" key="1">
    <citation type="journal article" date="2019" name="Int. J. Syst. Evol. Microbiol.">
        <title>The Global Catalogue of Microorganisms (GCM) 10K type strain sequencing project: providing services to taxonomists for standard genome sequencing and annotation.</title>
        <authorList>
            <consortium name="The Broad Institute Genomics Platform"/>
            <consortium name="The Broad Institute Genome Sequencing Center for Infectious Disease"/>
            <person name="Wu L."/>
            <person name="Ma J."/>
        </authorList>
    </citation>
    <scope>NUCLEOTIDE SEQUENCE [LARGE SCALE GENOMIC DNA]</scope>
    <source>
        <strain evidence="1 2">JCM 12774</strain>
    </source>
</reference>
<dbReference type="Proteomes" id="UP001500340">
    <property type="component" value="Unassembled WGS sequence"/>
</dbReference>
<gene>
    <name evidence="1" type="ORF">GCM10008933_10390</name>
</gene>
<dbReference type="EMBL" id="BAAACX010000006">
    <property type="protein sequence ID" value="GAA0381151.1"/>
    <property type="molecule type" value="Genomic_DNA"/>
</dbReference>
<proteinExistence type="predicted"/>
<organism evidence="1 2">
    <name type="scientific">Paenibacillus motobuensis</name>
    <dbReference type="NCBI Taxonomy" id="295324"/>
    <lineage>
        <taxon>Bacteria</taxon>
        <taxon>Bacillati</taxon>
        <taxon>Bacillota</taxon>
        <taxon>Bacilli</taxon>
        <taxon>Bacillales</taxon>
        <taxon>Paenibacillaceae</taxon>
        <taxon>Paenibacillus</taxon>
    </lineage>
</organism>
<sequence>MRSVLLKNLIMPLGAEGYIAAMHTILTHQGWIDCSKAMLAGKTAAAFRFTVDLRLTDESSTAYNWMAEHFLAADFIGITSSQAAGFNFEPIFPLYQKQAISDIQKSLDRGIGCVIWHDRFVVAAGYDDDQQVLYISDGQTREYQLLPYSQFGKGKSPYWHYQILEGRIPLDEIEIYRESLVQAIFKWETHDLMLPKADYACGEAAYDMMINAFQTGNYDPIGAREMINYYAAAKKNISIYIAGLERYWSDLYVASEEYRALAEMWEEAARLLSTSEACASIHKIIDLFSEAKATEAKAIQALKYLLRETIQNRFHDIGLR</sequence>
<keyword evidence="2" id="KW-1185">Reference proteome</keyword>
<evidence type="ECO:0000313" key="1">
    <source>
        <dbReference type="EMBL" id="GAA0381151.1"/>
    </source>
</evidence>
<comment type="caution">
    <text evidence="1">The sequence shown here is derived from an EMBL/GenBank/DDBJ whole genome shotgun (WGS) entry which is preliminary data.</text>
</comment>
<name>A0ABN0Y3B8_9BACL</name>